<accession>A0A6N2TX36</accession>
<evidence type="ECO:0000256" key="18">
    <source>
        <dbReference type="ARBA" id="ARBA00049504"/>
    </source>
</evidence>
<proteinExistence type="inferred from homology"/>
<keyword evidence="13 19" id="KW-0472">Membrane</keyword>
<evidence type="ECO:0000313" key="20">
    <source>
        <dbReference type="EMBL" id="VYT10335.1"/>
    </source>
</evidence>
<dbReference type="RefSeq" id="WP_156354142.1">
    <property type="nucleotide sequence ID" value="NZ_CACRST010000017.1"/>
</dbReference>
<reference evidence="20" key="1">
    <citation type="submission" date="2019-11" db="EMBL/GenBank/DDBJ databases">
        <authorList>
            <person name="Feng L."/>
        </authorList>
    </citation>
    <scope>NUCLEOTIDE SEQUENCE</scope>
    <source>
        <strain evidence="20">BgluceraseaLFYP119</strain>
    </source>
</reference>
<evidence type="ECO:0000256" key="13">
    <source>
        <dbReference type="ARBA" id="ARBA00023136"/>
    </source>
</evidence>
<evidence type="ECO:0000256" key="9">
    <source>
        <dbReference type="ARBA" id="ARBA00022679"/>
    </source>
</evidence>
<comment type="function">
    <text evidence="14 19">Joins adenosylcobinamide-GDP and alpha-ribazole to generate adenosylcobalamin (Ado-cobalamin). Also synthesizes adenosylcobalamin 5'-phosphate from adenosylcobinamide-GDP and alpha-ribazole 5'-phosphate.</text>
</comment>
<comment type="catalytic activity">
    <reaction evidence="18 19">
        <text>alpha-ribazole 5'-phosphate + adenosylcob(III)inamide-GDP = adenosylcob(III)alamin 5'-phosphate + GMP + H(+)</text>
        <dbReference type="Rhea" id="RHEA:23560"/>
        <dbReference type="ChEBI" id="CHEBI:15378"/>
        <dbReference type="ChEBI" id="CHEBI:57918"/>
        <dbReference type="ChEBI" id="CHEBI:58115"/>
        <dbReference type="ChEBI" id="CHEBI:60487"/>
        <dbReference type="ChEBI" id="CHEBI:60493"/>
        <dbReference type="EC" id="2.7.8.26"/>
    </reaction>
</comment>
<dbReference type="EMBL" id="CACRST010000017">
    <property type="protein sequence ID" value="VYT10335.1"/>
    <property type="molecule type" value="Genomic_DNA"/>
</dbReference>
<gene>
    <name evidence="19 20" type="primary">cobS</name>
    <name evidence="20" type="ORF">BGLFYP119_01811</name>
</gene>
<evidence type="ECO:0000256" key="19">
    <source>
        <dbReference type="HAMAP-Rule" id="MF_00719"/>
    </source>
</evidence>
<keyword evidence="11 19" id="KW-0460">Magnesium</keyword>
<keyword evidence="10 19" id="KW-0812">Transmembrane</keyword>
<comment type="subcellular location">
    <subcellularLocation>
        <location evidence="2 19">Cell membrane</location>
        <topology evidence="2 19">Multi-pass membrane protein</topology>
    </subcellularLocation>
</comment>
<dbReference type="GO" id="GO:0051073">
    <property type="term" value="F:adenosylcobinamide-GDP ribazoletransferase activity"/>
    <property type="evidence" value="ECO:0007669"/>
    <property type="project" value="UniProtKB-UniRule"/>
</dbReference>
<feature type="transmembrane region" description="Helical" evidence="19">
    <location>
        <begin position="107"/>
        <end position="127"/>
    </location>
</feature>
<evidence type="ECO:0000256" key="15">
    <source>
        <dbReference type="ARBA" id="ARBA00032605"/>
    </source>
</evidence>
<evidence type="ECO:0000256" key="3">
    <source>
        <dbReference type="ARBA" id="ARBA00004663"/>
    </source>
</evidence>
<dbReference type="GO" id="GO:0005886">
    <property type="term" value="C:plasma membrane"/>
    <property type="evidence" value="ECO:0007669"/>
    <property type="project" value="UniProtKB-SubCell"/>
</dbReference>
<comment type="similarity">
    <text evidence="4 19">Belongs to the CobS family.</text>
</comment>
<organism evidence="20">
    <name type="scientific">Blautia glucerasea</name>
    <dbReference type="NCBI Taxonomy" id="536633"/>
    <lineage>
        <taxon>Bacteria</taxon>
        <taxon>Bacillati</taxon>
        <taxon>Bacillota</taxon>
        <taxon>Clostridia</taxon>
        <taxon>Lachnospirales</taxon>
        <taxon>Lachnospiraceae</taxon>
        <taxon>Blautia</taxon>
    </lineage>
</organism>
<evidence type="ECO:0000256" key="16">
    <source>
        <dbReference type="ARBA" id="ARBA00032853"/>
    </source>
</evidence>
<evidence type="ECO:0000256" key="17">
    <source>
        <dbReference type="ARBA" id="ARBA00048623"/>
    </source>
</evidence>
<evidence type="ECO:0000256" key="10">
    <source>
        <dbReference type="ARBA" id="ARBA00022692"/>
    </source>
</evidence>
<evidence type="ECO:0000256" key="14">
    <source>
        <dbReference type="ARBA" id="ARBA00025228"/>
    </source>
</evidence>
<feature type="transmembrane region" description="Helical" evidence="19">
    <location>
        <begin position="233"/>
        <end position="255"/>
    </location>
</feature>
<dbReference type="GO" id="GO:0008818">
    <property type="term" value="F:cobalamin 5'-phosphate synthase activity"/>
    <property type="evidence" value="ECO:0007669"/>
    <property type="project" value="UniProtKB-UniRule"/>
</dbReference>
<evidence type="ECO:0000256" key="6">
    <source>
        <dbReference type="ARBA" id="ARBA00015850"/>
    </source>
</evidence>
<dbReference type="InterPro" id="IPR003805">
    <property type="entry name" value="CobS"/>
</dbReference>
<feature type="transmembrane region" description="Helical" evidence="19">
    <location>
        <begin position="181"/>
        <end position="199"/>
    </location>
</feature>
<protein>
    <recommendedName>
        <fullName evidence="6 19">Adenosylcobinamide-GDP ribazoletransferase</fullName>
        <ecNumber evidence="5 19">2.7.8.26</ecNumber>
    </recommendedName>
    <alternativeName>
        <fullName evidence="16 19">Cobalamin synthase</fullName>
    </alternativeName>
    <alternativeName>
        <fullName evidence="15 19">Cobalamin-5'-phosphate synthase</fullName>
    </alternativeName>
</protein>
<keyword evidence="7 19" id="KW-1003">Cell membrane</keyword>
<evidence type="ECO:0000256" key="5">
    <source>
        <dbReference type="ARBA" id="ARBA00013200"/>
    </source>
</evidence>
<evidence type="ECO:0000256" key="1">
    <source>
        <dbReference type="ARBA" id="ARBA00001946"/>
    </source>
</evidence>
<dbReference type="NCBIfam" id="TIGR00317">
    <property type="entry name" value="cobS"/>
    <property type="match status" value="1"/>
</dbReference>
<evidence type="ECO:0000256" key="12">
    <source>
        <dbReference type="ARBA" id="ARBA00022989"/>
    </source>
</evidence>
<evidence type="ECO:0000256" key="2">
    <source>
        <dbReference type="ARBA" id="ARBA00004651"/>
    </source>
</evidence>
<dbReference type="EC" id="2.7.8.26" evidence="5 19"/>
<keyword evidence="12 19" id="KW-1133">Transmembrane helix</keyword>
<evidence type="ECO:0000256" key="11">
    <source>
        <dbReference type="ARBA" id="ARBA00022842"/>
    </source>
</evidence>
<name>A0A6N2TX36_9FIRM</name>
<sequence length="257" mass="28272">MKSLWNSFKIAFSMFSKIPMPQAEWSKENMKYMFCFFPFIGTAIGAVIMAVACLADRTGINPVFVYVILTVIPVLITGGIHVDGLLDTADALSSWQERKRRLEILKDSNAGAFAVITACVYFLLWVGAWSEICFHGETIGIMCLGFMVSRCFSGLGVILLPKAREDGTAAEFSRKSEDIPVRNTLVIYLVLLCALMIWIHPLIGAAAFLTACGVFAYYRHMAMKYFGGTTGDLSGWFLCICEVGMALVIAVVSAFGF</sequence>
<evidence type="ECO:0000256" key="4">
    <source>
        <dbReference type="ARBA" id="ARBA00010561"/>
    </source>
</evidence>
<comment type="catalytic activity">
    <reaction evidence="17 19">
        <text>alpha-ribazole + adenosylcob(III)inamide-GDP = adenosylcob(III)alamin + GMP + H(+)</text>
        <dbReference type="Rhea" id="RHEA:16049"/>
        <dbReference type="ChEBI" id="CHEBI:10329"/>
        <dbReference type="ChEBI" id="CHEBI:15378"/>
        <dbReference type="ChEBI" id="CHEBI:18408"/>
        <dbReference type="ChEBI" id="CHEBI:58115"/>
        <dbReference type="ChEBI" id="CHEBI:60487"/>
        <dbReference type="EC" id="2.7.8.26"/>
    </reaction>
</comment>
<dbReference type="Pfam" id="PF02654">
    <property type="entry name" value="CobS"/>
    <property type="match status" value="1"/>
</dbReference>
<dbReference type="UniPathway" id="UPA00148">
    <property type="reaction ID" value="UER00238"/>
</dbReference>
<dbReference type="PANTHER" id="PTHR34148">
    <property type="entry name" value="ADENOSYLCOBINAMIDE-GDP RIBAZOLETRANSFERASE"/>
    <property type="match status" value="1"/>
</dbReference>
<evidence type="ECO:0000256" key="7">
    <source>
        <dbReference type="ARBA" id="ARBA00022475"/>
    </source>
</evidence>
<feature type="transmembrane region" description="Helical" evidence="19">
    <location>
        <begin position="139"/>
        <end position="160"/>
    </location>
</feature>
<dbReference type="GO" id="GO:0009236">
    <property type="term" value="P:cobalamin biosynthetic process"/>
    <property type="evidence" value="ECO:0007669"/>
    <property type="project" value="UniProtKB-UniRule"/>
</dbReference>
<dbReference type="AlphaFoldDB" id="A0A6N2TX36"/>
<feature type="transmembrane region" description="Helical" evidence="19">
    <location>
        <begin position="65"/>
        <end position="86"/>
    </location>
</feature>
<comment type="pathway">
    <text evidence="3 19">Cofactor biosynthesis; adenosylcobalamin biosynthesis; adenosylcobalamin from cob(II)yrinate a,c-diamide: step 7/7.</text>
</comment>
<dbReference type="HAMAP" id="MF_00719">
    <property type="entry name" value="CobS"/>
    <property type="match status" value="1"/>
</dbReference>
<dbReference type="PANTHER" id="PTHR34148:SF1">
    <property type="entry name" value="ADENOSYLCOBINAMIDE-GDP RIBAZOLETRANSFERASE"/>
    <property type="match status" value="1"/>
</dbReference>
<comment type="cofactor">
    <cofactor evidence="1 19">
        <name>Mg(2+)</name>
        <dbReference type="ChEBI" id="CHEBI:18420"/>
    </cofactor>
</comment>
<keyword evidence="9 19" id="KW-0808">Transferase</keyword>
<evidence type="ECO:0000256" key="8">
    <source>
        <dbReference type="ARBA" id="ARBA00022573"/>
    </source>
</evidence>
<keyword evidence="8 19" id="KW-0169">Cobalamin biosynthesis</keyword>